<feature type="compositionally biased region" description="Polar residues" evidence="1">
    <location>
        <begin position="38"/>
        <end position="50"/>
    </location>
</feature>
<dbReference type="AlphaFoldDB" id="A0A183CK03"/>
<dbReference type="Proteomes" id="UP000050741">
    <property type="component" value="Unassembled WGS sequence"/>
</dbReference>
<protein>
    <submittedName>
        <fullName evidence="3">Uncharacterized protein</fullName>
    </submittedName>
</protein>
<name>A0A183CK03_GLOPA</name>
<reference evidence="2" key="2">
    <citation type="submission" date="2014-05" db="EMBL/GenBank/DDBJ databases">
        <title>The genome and life-stage specific transcriptomes of Globodera pallida elucidate key aspects of plant parasitism by a cyst nematode.</title>
        <authorList>
            <person name="Cotton J.A."/>
            <person name="Lilley C.J."/>
            <person name="Jones L.M."/>
            <person name="Kikuchi T."/>
            <person name="Reid A.J."/>
            <person name="Thorpe P."/>
            <person name="Tsai I.J."/>
            <person name="Beasley H."/>
            <person name="Blok V."/>
            <person name="Cock P.J.A."/>
            <person name="Van den Akker S.E."/>
            <person name="Holroyd N."/>
            <person name="Hunt M."/>
            <person name="Mantelin S."/>
            <person name="Naghra H."/>
            <person name="Pain A."/>
            <person name="Palomares-Rius J.E."/>
            <person name="Zarowiecki M."/>
            <person name="Berriman M."/>
            <person name="Jones J.T."/>
            <person name="Urwin P.E."/>
        </authorList>
    </citation>
    <scope>NUCLEOTIDE SEQUENCE [LARGE SCALE GENOMIC DNA]</scope>
    <source>
        <strain evidence="2">Lindley</strain>
    </source>
</reference>
<sequence>MMVGIECVRSAPPRPWDSESRRFSQPHSSNGYDRRDNNGSGPSMSGNATTAMILPHSAPSSLFNPCGGGLGSRRAASFPLASAMLLSPQVPGGAAAKIPSGNLKVGALGLIIYTNL</sequence>
<dbReference type="WBParaSite" id="GPLIN_001320900">
    <property type="protein sequence ID" value="GPLIN_001320900"/>
    <property type="gene ID" value="GPLIN_001320900"/>
</dbReference>
<evidence type="ECO:0000313" key="3">
    <source>
        <dbReference type="WBParaSite" id="GPLIN_001320900"/>
    </source>
</evidence>
<feature type="region of interest" description="Disordered" evidence="1">
    <location>
        <begin position="1"/>
        <end position="50"/>
    </location>
</feature>
<reference evidence="2" key="1">
    <citation type="submission" date="2013-12" db="EMBL/GenBank/DDBJ databases">
        <authorList>
            <person name="Aslett M."/>
        </authorList>
    </citation>
    <scope>NUCLEOTIDE SEQUENCE [LARGE SCALE GENOMIC DNA]</scope>
    <source>
        <strain evidence="2">Lindley</strain>
    </source>
</reference>
<accession>A0A183CK03</accession>
<keyword evidence="2" id="KW-1185">Reference proteome</keyword>
<reference evidence="3" key="3">
    <citation type="submission" date="2016-06" db="UniProtKB">
        <authorList>
            <consortium name="WormBaseParasite"/>
        </authorList>
    </citation>
    <scope>IDENTIFICATION</scope>
</reference>
<evidence type="ECO:0000313" key="2">
    <source>
        <dbReference type="Proteomes" id="UP000050741"/>
    </source>
</evidence>
<proteinExistence type="predicted"/>
<evidence type="ECO:0000256" key="1">
    <source>
        <dbReference type="SAM" id="MobiDB-lite"/>
    </source>
</evidence>
<organism evidence="2 3">
    <name type="scientific">Globodera pallida</name>
    <name type="common">Potato cyst nematode worm</name>
    <name type="synonym">Heterodera pallida</name>
    <dbReference type="NCBI Taxonomy" id="36090"/>
    <lineage>
        <taxon>Eukaryota</taxon>
        <taxon>Metazoa</taxon>
        <taxon>Ecdysozoa</taxon>
        <taxon>Nematoda</taxon>
        <taxon>Chromadorea</taxon>
        <taxon>Rhabditida</taxon>
        <taxon>Tylenchina</taxon>
        <taxon>Tylenchomorpha</taxon>
        <taxon>Tylenchoidea</taxon>
        <taxon>Heteroderidae</taxon>
        <taxon>Heteroderinae</taxon>
        <taxon>Globodera</taxon>
    </lineage>
</organism>